<dbReference type="Pfam" id="PF01435">
    <property type="entry name" value="Peptidase_M48"/>
    <property type="match status" value="1"/>
</dbReference>
<feature type="transmembrane region" description="Helical" evidence="7">
    <location>
        <begin position="6"/>
        <end position="23"/>
    </location>
</feature>
<dbReference type="InterPro" id="IPR001915">
    <property type="entry name" value="Peptidase_M48"/>
</dbReference>
<feature type="transmembrane region" description="Helical" evidence="7">
    <location>
        <begin position="328"/>
        <end position="350"/>
    </location>
</feature>
<comment type="similarity">
    <text evidence="6">Belongs to the peptidase M48 family.</text>
</comment>
<keyword evidence="11" id="KW-1185">Reference proteome</keyword>
<keyword evidence="5 6" id="KW-0482">Metalloprotease</keyword>
<dbReference type="PANTHER" id="PTHR10120">
    <property type="entry name" value="CAAX PRENYL PROTEASE 1"/>
    <property type="match status" value="1"/>
</dbReference>
<evidence type="ECO:0000256" key="3">
    <source>
        <dbReference type="ARBA" id="ARBA00022801"/>
    </source>
</evidence>
<dbReference type="EMBL" id="JBGUAW010000005">
    <property type="protein sequence ID" value="MFA9460742.1"/>
    <property type="molecule type" value="Genomic_DNA"/>
</dbReference>
<feature type="domain" description="CAAX prenyl protease 1 N-terminal" evidence="9">
    <location>
        <begin position="26"/>
        <end position="203"/>
    </location>
</feature>
<evidence type="ECO:0000256" key="5">
    <source>
        <dbReference type="ARBA" id="ARBA00023049"/>
    </source>
</evidence>
<evidence type="ECO:0000256" key="4">
    <source>
        <dbReference type="ARBA" id="ARBA00022833"/>
    </source>
</evidence>
<keyword evidence="7" id="KW-0472">Membrane</keyword>
<name>A0ABV4TTV6_9GAMM</name>
<keyword evidence="7" id="KW-0812">Transmembrane</keyword>
<evidence type="ECO:0000256" key="7">
    <source>
        <dbReference type="SAM" id="Phobius"/>
    </source>
</evidence>
<sequence length="412" mass="45599">MNIFSWVFPAVVAVVAAVRLWLLDRQWRHVQAHRALVPAAFRDTISAESHARSADYACAQARVSMAETVVEALLLLALTLGGGLAGILAFWAGSGAPVVVWGVGAVLTVGLLVALAGLPFRIYRTFRVEAEFGFNRRSSGLFIGDLLQEGVLTLLLAGPLVAAFLVLMDRGGLLWWLYAWGLWTAFTLTLTWLYPKWIAPLFHEFTPLEEPRLRQRILGLLQRCGFSLKGVYVMDASRRTTHGNAYFTGMGRAKRVVFFDTLLDTLAPPEVEAVLAHELGHYRLAHIRSGFVLNVLATLGVMALLAWLRGEGWFYTGLGVARPSDPAFLTLLVLTGPWFAFFLQPLGAWWSRRRELEADAFAARYSDPDALAQALVALYRVNASTLTPDPLYARTFHSHPSPIERVQALKGE</sequence>
<dbReference type="InterPro" id="IPR032456">
    <property type="entry name" value="Peptidase_M48_N"/>
</dbReference>
<feature type="transmembrane region" description="Helical" evidence="7">
    <location>
        <begin position="98"/>
        <end position="120"/>
    </location>
</feature>
<dbReference type="Pfam" id="PF16491">
    <property type="entry name" value="Peptidase_M48_N"/>
    <property type="match status" value="1"/>
</dbReference>
<gene>
    <name evidence="10" type="ORF">ACERLL_07885</name>
</gene>
<evidence type="ECO:0000256" key="2">
    <source>
        <dbReference type="ARBA" id="ARBA00022723"/>
    </source>
</evidence>
<feature type="transmembrane region" description="Helical" evidence="7">
    <location>
        <begin position="173"/>
        <end position="194"/>
    </location>
</feature>
<feature type="transmembrane region" description="Helical" evidence="7">
    <location>
        <begin position="72"/>
        <end position="92"/>
    </location>
</feature>
<keyword evidence="7" id="KW-1133">Transmembrane helix</keyword>
<keyword evidence="3 6" id="KW-0378">Hydrolase</keyword>
<organism evidence="10 11">
    <name type="scientific">Thiohalorhabdus methylotrophus</name>
    <dbReference type="NCBI Taxonomy" id="3242694"/>
    <lineage>
        <taxon>Bacteria</taxon>
        <taxon>Pseudomonadati</taxon>
        <taxon>Pseudomonadota</taxon>
        <taxon>Gammaproteobacteria</taxon>
        <taxon>Thiohalorhabdales</taxon>
        <taxon>Thiohalorhabdaceae</taxon>
        <taxon>Thiohalorhabdus</taxon>
    </lineage>
</organism>
<dbReference type="InterPro" id="IPR027057">
    <property type="entry name" value="CAXX_Prtase_1"/>
</dbReference>
<comment type="cofactor">
    <cofactor evidence="6">
        <name>Zn(2+)</name>
        <dbReference type="ChEBI" id="CHEBI:29105"/>
    </cofactor>
    <text evidence="6">Binds 1 zinc ion per subunit.</text>
</comment>
<protein>
    <submittedName>
        <fullName evidence="10">M48 family metallopeptidase</fullName>
    </submittedName>
</protein>
<dbReference type="Gene3D" id="3.30.2010.10">
    <property type="entry name" value="Metalloproteases ('zincins'), catalytic domain"/>
    <property type="match status" value="1"/>
</dbReference>
<evidence type="ECO:0000256" key="1">
    <source>
        <dbReference type="ARBA" id="ARBA00022670"/>
    </source>
</evidence>
<feature type="transmembrane region" description="Helical" evidence="7">
    <location>
        <begin position="141"/>
        <end position="167"/>
    </location>
</feature>
<keyword evidence="2" id="KW-0479">Metal-binding</keyword>
<evidence type="ECO:0000313" key="10">
    <source>
        <dbReference type="EMBL" id="MFA9460742.1"/>
    </source>
</evidence>
<evidence type="ECO:0000259" key="9">
    <source>
        <dbReference type="Pfam" id="PF16491"/>
    </source>
</evidence>
<keyword evidence="1 6" id="KW-0645">Protease</keyword>
<dbReference type="CDD" id="cd07343">
    <property type="entry name" value="M48A_Zmpste24p_like"/>
    <property type="match status" value="1"/>
</dbReference>
<evidence type="ECO:0000256" key="6">
    <source>
        <dbReference type="RuleBase" id="RU003983"/>
    </source>
</evidence>
<evidence type="ECO:0000313" key="11">
    <source>
        <dbReference type="Proteomes" id="UP001575181"/>
    </source>
</evidence>
<accession>A0ABV4TTV6</accession>
<feature type="domain" description="Peptidase M48" evidence="8">
    <location>
        <begin position="207"/>
        <end position="411"/>
    </location>
</feature>
<reference evidence="10 11" key="1">
    <citation type="submission" date="2024-08" db="EMBL/GenBank/DDBJ databases">
        <title>Whole-genome sequencing of halo(alkali)philic microorganisms from hypersaline lakes.</title>
        <authorList>
            <person name="Sorokin D.Y."/>
            <person name="Merkel A.Y."/>
            <person name="Messina E."/>
            <person name="Yakimov M."/>
        </authorList>
    </citation>
    <scope>NUCLEOTIDE SEQUENCE [LARGE SCALE GENOMIC DNA]</scope>
    <source>
        <strain evidence="10 11">Cl-TMA</strain>
    </source>
</reference>
<evidence type="ECO:0000259" key="8">
    <source>
        <dbReference type="Pfam" id="PF01435"/>
    </source>
</evidence>
<feature type="transmembrane region" description="Helical" evidence="7">
    <location>
        <begin position="291"/>
        <end position="308"/>
    </location>
</feature>
<dbReference type="RefSeq" id="WP_373655529.1">
    <property type="nucleotide sequence ID" value="NZ_JBGUAW010000005.1"/>
</dbReference>
<proteinExistence type="inferred from homology"/>
<keyword evidence="4 6" id="KW-0862">Zinc</keyword>
<dbReference type="Proteomes" id="UP001575181">
    <property type="component" value="Unassembled WGS sequence"/>
</dbReference>
<comment type="caution">
    <text evidence="10">The sequence shown here is derived from an EMBL/GenBank/DDBJ whole genome shotgun (WGS) entry which is preliminary data.</text>
</comment>